<dbReference type="PANTHER" id="PTHR46300">
    <property type="entry name" value="P450, PUTATIVE (EUROFUNG)-RELATED-RELATED"/>
    <property type="match status" value="1"/>
</dbReference>
<organism evidence="12 13">
    <name type="scientific">Dentipellis fragilis</name>
    <dbReference type="NCBI Taxonomy" id="205917"/>
    <lineage>
        <taxon>Eukaryota</taxon>
        <taxon>Fungi</taxon>
        <taxon>Dikarya</taxon>
        <taxon>Basidiomycota</taxon>
        <taxon>Agaricomycotina</taxon>
        <taxon>Agaricomycetes</taxon>
        <taxon>Russulales</taxon>
        <taxon>Hericiaceae</taxon>
        <taxon>Dentipellis</taxon>
    </lineage>
</organism>
<dbReference type="EMBL" id="SEOQ01000261">
    <property type="protein sequence ID" value="TFY66279.1"/>
    <property type="molecule type" value="Genomic_DNA"/>
</dbReference>
<protein>
    <recommendedName>
        <fullName evidence="14">Cytochrome P450</fullName>
    </recommendedName>
</protein>
<evidence type="ECO:0000256" key="7">
    <source>
        <dbReference type="ARBA" id="ARBA00023004"/>
    </source>
</evidence>
<dbReference type="InterPro" id="IPR002401">
    <property type="entry name" value="Cyt_P450_E_grp-I"/>
</dbReference>
<evidence type="ECO:0000313" key="13">
    <source>
        <dbReference type="Proteomes" id="UP000298327"/>
    </source>
</evidence>
<dbReference type="InterPro" id="IPR017972">
    <property type="entry name" value="Cyt_P450_CS"/>
</dbReference>
<evidence type="ECO:0000256" key="11">
    <source>
        <dbReference type="SAM" id="Phobius"/>
    </source>
</evidence>
<evidence type="ECO:0000256" key="2">
    <source>
        <dbReference type="ARBA" id="ARBA00005179"/>
    </source>
</evidence>
<keyword evidence="11" id="KW-0812">Transmembrane</keyword>
<dbReference type="GO" id="GO:0005506">
    <property type="term" value="F:iron ion binding"/>
    <property type="evidence" value="ECO:0007669"/>
    <property type="project" value="InterPro"/>
</dbReference>
<dbReference type="InterPro" id="IPR001128">
    <property type="entry name" value="Cyt_P450"/>
</dbReference>
<keyword evidence="5 9" id="KW-0479">Metal-binding</keyword>
<dbReference type="GO" id="GO:0004497">
    <property type="term" value="F:monooxygenase activity"/>
    <property type="evidence" value="ECO:0007669"/>
    <property type="project" value="UniProtKB-KW"/>
</dbReference>
<evidence type="ECO:0000313" key="12">
    <source>
        <dbReference type="EMBL" id="TFY66279.1"/>
    </source>
</evidence>
<evidence type="ECO:0000256" key="9">
    <source>
        <dbReference type="PIRSR" id="PIRSR602401-1"/>
    </source>
</evidence>
<dbReference type="InterPro" id="IPR050364">
    <property type="entry name" value="Cytochrome_P450_fung"/>
</dbReference>
<dbReference type="AlphaFoldDB" id="A0A4Y9YYS5"/>
<keyword evidence="11" id="KW-1133">Transmembrane helix</keyword>
<dbReference type="PRINTS" id="PR00463">
    <property type="entry name" value="EP450I"/>
</dbReference>
<accession>A0A4Y9YYS5</accession>
<feature type="binding site" description="axial binding residue" evidence="9">
    <location>
        <position position="426"/>
    </location>
    <ligand>
        <name>heme</name>
        <dbReference type="ChEBI" id="CHEBI:30413"/>
    </ligand>
    <ligandPart>
        <name>Fe</name>
        <dbReference type="ChEBI" id="CHEBI:18248"/>
    </ligandPart>
</feature>
<evidence type="ECO:0008006" key="14">
    <source>
        <dbReference type="Google" id="ProtNLM"/>
    </source>
</evidence>
<feature type="transmembrane region" description="Helical" evidence="11">
    <location>
        <begin position="6"/>
        <end position="26"/>
    </location>
</feature>
<evidence type="ECO:0000256" key="3">
    <source>
        <dbReference type="ARBA" id="ARBA00010617"/>
    </source>
</evidence>
<dbReference type="GO" id="GO:0020037">
    <property type="term" value="F:heme binding"/>
    <property type="evidence" value="ECO:0007669"/>
    <property type="project" value="InterPro"/>
</dbReference>
<dbReference type="PANTHER" id="PTHR46300:SF7">
    <property type="entry name" value="P450, PUTATIVE (EUROFUNG)-RELATED"/>
    <property type="match status" value="1"/>
</dbReference>
<dbReference type="GO" id="GO:0016705">
    <property type="term" value="F:oxidoreductase activity, acting on paired donors, with incorporation or reduction of molecular oxygen"/>
    <property type="evidence" value="ECO:0007669"/>
    <property type="project" value="InterPro"/>
</dbReference>
<dbReference type="Pfam" id="PF00067">
    <property type="entry name" value="p450"/>
    <property type="match status" value="1"/>
</dbReference>
<keyword evidence="4 9" id="KW-0349">Heme</keyword>
<dbReference type="Gene3D" id="1.10.630.10">
    <property type="entry name" value="Cytochrome P450"/>
    <property type="match status" value="1"/>
</dbReference>
<sequence length="494" mass="54880">MPYDNASIILPAAGAAVVALAVWRLLISRSKGPTFPGPKGYPLIGNLFDVPSEHEYYKFCEWGRQYGPITSFTMLGQPMLVLNTPAAAEEMLDKKSAIYSDRPHLTMASDLVGWKDVLVLTPYGDRFKAYRRLMHRIIGTRAAVDSYNTTLEVDAQKAAVRIRDDPKEFRAHIRKGIGASILMISHGYKVQGDSDELVRIADSATDQLNEIVSPGRFLVDQIPILRYVPEWVPGATFQRHAREWRTTLTELTERSFRFVQQQLSAGTAVPSFVSTFVDGKTLTPQEEANVKWTAASLYSGGADTPVSALSSFILALTMYPDALKKGQAEIDAVVGQDRIPGFADRDQLPYIQAMGAPHRLTTDDMHEGKFIPKGTIILVNEWGLMHDPDTYKDPMAYYPDRHLSVNGSKPERNPLEICFGYGRRTCPGSHIAESFMYIYIVTIVALFNISSVPGEEPTYSYTSGALVHPAPFKCTIKPRSARAEALLQTLADLR</sequence>
<name>A0A4Y9YYS5_9AGAM</name>
<comment type="similarity">
    <text evidence="3 10">Belongs to the cytochrome P450 family.</text>
</comment>
<reference evidence="12 13" key="1">
    <citation type="submission" date="2019-02" db="EMBL/GenBank/DDBJ databases">
        <title>Genome sequencing of the rare red list fungi Dentipellis fragilis.</title>
        <authorList>
            <person name="Buettner E."/>
            <person name="Kellner H."/>
        </authorList>
    </citation>
    <scope>NUCLEOTIDE SEQUENCE [LARGE SCALE GENOMIC DNA]</scope>
    <source>
        <strain evidence="12 13">DSM 105465</strain>
    </source>
</reference>
<keyword evidence="7 9" id="KW-0408">Iron</keyword>
<dbReference type="OrthoDB" id="2789670at2759"/>
<dbReference type="STRING" id="205917.A0A4Y9YYS5"/>
<comment type="pathway">
    <text evidence="2">Secondary metabolite biosynthesis.</text>
</comment>
<comment type="cofactor">
    <cofactor evidence="1 9">
        <name>heme</name>
        <dbReference type="ChEBI" id="CHEBI:30413"/>
    </cofactor>
</comment>
<evidence type="ECO:0000256" key="4">
    <source>
        <dbReference type="ARBA" id="ARBA00022617"/>
    </source>
</evidence>
<keyword evidence="13" id="KW-1185">Reference proteome</keyword>
<evidence type="ECO:0000256" key="6">
    <source>
        <dbReference type="ARBA" id="ARBA00023002"/>
    </source>
</evidence>
<evidence type="ECO:0000256" key="10">
    <source>
        <dbReference type="RuleBase" id="RU000461"/>
    </source>
</evidence>
<dbReference type="InterPro" id="IPR036396">
    <property type="entry name" value="Cyt_P450_sf"/>
</dbReference>
<keyword evidence="6 10" id="KW-0560">Oxidoreductase</keyword>
<gene>
    <name evidence="12" type="ORF">EVG20_g4806</name>
</gene>
<evidence type="ECO:0000256" key="5">
    <source>
        <dbReference type="ARBA" id="ARBA00022723"/>
    </source>
</evidence>
<dbReference type="CDD" id="cd11065">
    <property type="entry name" value="CYP64-like"/>
    <property type="match status" value="1"/>
</dbReference>
<evidence type="ECO:0000256" key="8">
    <source>
        <dbReference type="ARBA" id="ARBA00023033"/>
    </source>
</evidence>
<comment type="caution">
    <text evidence="12">The sequence shown here is derived from an EMBL/GenBank/DDBJ whole genome shotgun (WGS) entry which is preliminary data.</text>
</comment>
<dbReference type="PROSITE" id="PS00086">
    <property type="entry name" value="CYTOCHROME_P450"/>
    <property type="match status" value="1"/>
</dbReference>
<dbReference type="Proteomes" id="UP000298327">
    <property type="component" value="Unassembled WGS sequence"/>
</dbReference>
<evidence type="ECO:0000256" key="1">
    <source>
        <dbReference type="ARBA" id="ARBA00001971"/>
    </source>
</evidence>
<keyword evidence="11" id="KW-0472">Membrane</keyword>
<proteinExistence type="inferred from homology"/>
<dbReference type="SUPFAM" id="SSF48264">
    <property type="entry name" value="Cytochrome P450"/>
    <property type="match status" value="1"/>
</dbReference>
<keyword evidence="8 10" id="KW-0503">Monooxygenase</keyword>